<keyword evidence="2" id="KW-1185">Reference proteome</keyword>
<name>A0A226CYF0_FOLCA</name>
<dbReference type="AlphaFoldDB" id="A0A226CYF0"/>
<protein>
    <submittedName>
        <fullName evidence="1">Uncharacterized protein</fullName>
    </submittedName>
</protein>
<dbReference type="Proteomes" id="UP000198287">
    <property type="component" value="Unassembled WGS sequence"/>
</dbReference>
<dbReference type="EMBL" id="LNIX01000052">
    <property type="protein sequence ID" value="OXA37820.1"/>
    <property type="molecule type" value="Genomic_DNA"/>
</dbReference>
<proteinExistence type="predicted"/>
<dbReference type="PANTHER" id="PTHR31511">
    <property type="entry name" value="PROTEIN CBG23764"/>
    <property type="match status" value="1"/>
</dbReference>
<comment type="caution">
    <text evidence="1">The sequence shown here is derived from an EMBL/GenBank/DDBJ whole genome shotgun (WGS) entry which is preliminary data.</text>
</comment>
<sequence>MQRDHLYQGLPFTQHGGANPTSYLKLTRSLFDSLLNFYQLDLSNNNFTDVIQFFEIICSELQQIISQELKNKKCIKIASEMRCHFYKLLVDPVTMQMVRSIESSPDPSFHGKTHAVYLSDSIPSIVNNMAWRMSESVNSFINKQSGWIFERITGFELSIGQFHPLSGSGFKTSNNLLQHIRSDILLSIDNRDPITNQPDGNCFKMSLVAHKMLPRLKRR</sequence>
<reference evidence="1 2" key="1">
    <citation type="submission" date="2015-12" db="EMBL/GenBank/DDBJ databases">
        <title>The genome of Folsomia candida.</title>
        <authorList>
            <person name="Faddeeva A."/>
            <person name="Derks M.F."/>
            <person name="Anvar Y."/>
            <person name="Smit S."/>
            <person name="Van Straalen N."/>
            <person name="Roelofs D."/>
        </authorList>
    </citation>
    <scope>NUCLEOTIDE SEQUENCE [LARGE SCALE GENOMIC DNA]</scope>
    <source>
        <strain evidence="1 2">VU population</strain>
        <tissue evidence="1">Whole body</tissue>
    </source>
</reference>
<evidence type="ECO:0000313" key="1">
    <source>
        <dbReference type="EMBL" id="OXA37820.1"/>
    </source>
</evidence>
<gene>
    <name evidence="1" type="ORF">Fcan01_27392</name>
</gene>
<organism evidence="1 2">
    <name type="scientific">Folsomia candida</name>
    <name type="common">Springtail</name>
    <dbReference type="NCBI Taxonomy" id="158441"/>
    <lineage>
        <taxon>Eukaryota</taxon>
        <taxon>Metazoa</taxon>
        <taxon>Ecdysozoa</taxon>
        <taxon>Arthropoda</taxon>
        <taxon>Hexapoda</taxon>
        <taxon>Collembola</taxon>
        <taxon>Entomobryomorpha</taxon>
        <taxon>Isotomoidea</taxon>
        <taxon>Isotomidae</taxon>
        <taxon>Proisotominae</taxon>
        <taxon>Folsomia</taxon>
    </lineage>
</organism>
<evidence type="ECO:0000313" key="2">
    <source>
        <dbReference type="Proteomes" id="UP000198287"/>
    </source>
</evidence>
<dbReference type="PANTHER" id="PTHR31511:SF12">
    <property type="entry name" value="RHO TERMINATION FACTOR N-TERMINAL DOMAIN-CONTAINING PROTEIN"/>
    <property type="match status" value="1"/>
</dbReference>
<accession>A0A226CYF0</accession>